<evidence type="ECO:0000256" key="8">
    <source>
        <dbReference type="ARBA" id="ARBA00022824"/>
    </source>
</evidence>
<gene>
    <name evidence="17" type="primary">saraf</name>
    <name evidence="17" type="ORF">Bhyg_03178</name>
</gene>
<evidence type="ECO:0000256" key="10">
    <source>
        <dbReference type="ARBA" id="ARBA00022989"/>
    </source>
</evidence>
<evidence type="ECO:0000256" key="4">
    <source>
        <dbReference type="ARBA" id="ARBA00022448"/>
    </source>
</evidence>
<comment type="subcellular location">
    <subcellularLocation>
        <location evidence="1">Endoplasmic reticulum membrane</location>
        <topology evidence="1">Single-pass type I membrane protein</topology>
    </subcellularLocation>
</comment>
<dbReference type="PANTHER" id="PTHR15929">
    <property type="entry name" value="STORE-OPERATED CALCIUM ENTRY-ASSOCIATED REGULATORY FACTOR"/>
    <property type="match status" value="1"/>
</dbReference>
<evidence type="ECO:0000256" key="9">
    <source>
        <dbReference type="ARBA" id="ARBA00022837"/>
    </source>
</evidence>
<feature type="region of interest" description="Disordered" evidence="14">
    <location>
        <begin position="175"/>
        <end position="196"/>
    </location>
</feature>
<dbReference type="GO" id="GO:0006816">
    <property type="term" value="P:calcium ion transport"/>
    <property type="evidence" value="ECO:0007669"/>
    <property type="project" value="UniProtKB-KW"/>
</dbReference>
<dbReference type="AlphaFoldDB" id="A0A9Q0ND68"/>
<keyword evidence="9" id="KW-0106">Calcium</keyword>
<feature type="chain" id="PRO_5040458482" description="Store-operated calcium entry-associated regulatory factor" evidence="16">
    <location>
        <begin position="20"/>
        <end position="283"/>
    </location>
</feature>
<keyword evidence="10 15" id="KW-1133">Transmembrane helix</keyword>
<protein>
    <recommendedName>
        <fullName evidence="3">Store-operated calcium entry-associated regulatory factor</fullName>
    </recommendedName>
    <alternativeName>
        <fullName evidence="13">Transmembrane protein 66</fullName>
    </alternativeName>
</protein>
<evidence type="ECO:0000256" key="13">
    <source>
        <dbReference type="ARBA" id="ARBA00031116"/>
    </source>
</evidence>
<evidence type="ECO:0000256" key="5">
    <source>
        <dbReference type="ARBA" id="ARBA00022568"/>
    </source>
</evidence>
<keyword evidence="5" id="KW-0109">Calcium transport</keyword>
<evidence type="ECO:0000256" key="14">
    <source>
        <dbReference type="SAM" id="MobiDB-lite"/>
    </source>
</evidence>
<feature type="compositionally biased region" description="Low complexity" evidence="14">
    <location>
        <begin position="175"/>
        <end position="184"/>
    </location>
</feature>
<feature type="signal peptide" evidence="16">
    <location>
        <begin position="1"/>
        <end position="19"/>
    </location>
</feature>
<organism evidence="17 18">
    <name type="scientific">Pseudolycoriella hygida</name>
    <dbReference type="NCBI Taxonomy" id="35572"/>
    <lineage>
        <taxon>Eukaryota</taxon>
        <taxon>Metazoa</taxon>
        <taxon>Ecdysozoa</taxon>
        <taxon>Arthropoda</taxon>
        <taxon>Hexapoda</taxon>
        <taxon>Insecta</taxon>
        <taxon>Pterygota</taxon>
        <taxon>Neoptera</taxon>
        <taxon>Endopterygota</taxon>
        <taxon>Diptera</taxon>
        <taxon>Nematocera</taxon>
        <taxon>Sciaroidea</taxon>
        <taxon>Sciaridae</taxon>
        <taxon>Pseudolycoriella</taxon>
    </lineage>
</organism>
<evidence type="ECO:0000256" key="12">
    <source>
        <dbReference type="ARBA" id="ARBA00023136"/>
    </source>
</evidence>
<comment type="similarity">
    <text evidence="2">Belongs to the SARAF family.</text>
</comment>
<keyword evidence="18" id="KW-1185">Reference proteome</keyword>
<accession>A0A9Q0ND68</accession>
<feature type="transmembrane region" description="Helical" evidence="15">
    <location>
        <begin position="146"/>
        <end position="167"/>
    </location>
</feature>
<keyword evidence="4" id="KW-0813">Transport</keyword>
<evidence type="ECO:0000256" key="15">
    <source>
        <dbReference type="SAM" id="Phobius"/>
    </source>
</evidence>
<evidence type="ECO:0000313" key="18">
    <source>
        <dbReference type="Proteomes" id="UP001151699"/>
    </source>
</evidence>
<keyword evidence="7 16" id="KW-0732">Signal</keyword>
<dbReference type="PANTHER" id="PTHR15929:SF0">
    <property type="entry name" value="STORE-OPERATED CALCIUM ENTRY-ASSOCIATED REGULATORY FACTOR"/>
    <property type="match status" value="1"/>
</dbReference>
<evidence type="ECO:0000256" key="16">
    <source>
        <dbReference type="SAM" id="SignalP"/>
    </source>
</evidence>
<evidence type="ECO:0000256" key="1">
    <source>
        <dbReference type="ARBA" id="ARBA00004115"/>
    </source>
</evidence>
<evidence type="ECO:0000256" key="3">
    <source>
        <dbReference type="ARBA" id="ARBA00016584"/>
    </source>
</evidence>
<dbReference type="InterPro" id="IPR009567">
    <property type="entry name" value="SARAF"/>
</dbReference>
<dbReference type="Proteomes" id="UP001151699">
    <property type="component" value="Chromosome A"/>
</dbReference>
<keyword evidence="6 15" id="KW-0812">Transmembrane</keyword>
<evidence type="ECO:0000313" key="17">
    <source>
        <dbReference type="EMBL" id="KAJ6647953.1"/>
    </source>
</evidence>
<proteinExistence type="inferred from homology"/>
<dbReference type="GO" id="GO:2001256">
    <property type="term" value="P:regulation of store-operated calcium entry"/>
    <property type="evidence" value="ECO:0007669"/>
    <property type="project" value="InterPro"/>
</dbReference>
<comment type="caution">
    <text evidence="17">The sequence shown here is derived from an EMBL/GenBank/DDBJ whole genome shotgun (WGS) entry which is preliminary data.</text>
</comment>
<keyword evidence="11" id="KW-0406">Ion transport</keyword>
<dbReference type="Pfam" id="PF06682">
    <property type="entry name" value="SARAF"/>
    <property type="match status" value="1"/>
</dbReference>
<dbReference type="OrthoDB" id="20303at2759"/>
<evidence type="ECO:0000256" key="6">
    <source>
        <dbReference type="ARBA" id="ARBA00022692"/>
    </source>
</evidence>
<evidence type="ECO:0000256" key="7">
    <source>
        <dbReference type="ARBA" id="ARBA00022729"/>
    </source>
</evidence>
<sequence length="283" mass="31567">MDLKTPIFLLLITLYSVSGKKERIRLQDVETLTLYSDKWTTARRSAPVKQLNCVGGSCYRASIATAQCYNRGFDGNDVQWECKAEFPSNYKFGRLEVTCEGYEYPEDDYILTGSCGLEYTVVEVSKSSDSYFPSYTNMKSRDDDGAGSSMLTILVVFGAAIALYFYLKPSNEGQRQQSASGRSSYNTNPSAPPPPGFRPDFYGTNMAWQLEVFSVTCSDHRIGAIMAMADIILTIGHTITLHLHQVILLTEDQVLLAVTTAAPQHQLRLVSLQRKDDSLPEIF</sequence>
<dbReference type="GO" id="GO:0005789">
    <property type="term" value="C:endoplasmic reticulum membrane"/>
    <property type="evidence" value="ECO:0007669"/>
    <property type="project" value="UniProtKB-SubCell"/>
</dbReference>
<keyword evidence="12 15" id="KW-0472">Membrane</keyword>
<reference evidence="17" key="1">
    <citation type="submission" date="2022-07" db="EMBL/GenBank/DDBJ databases">
        <authorList>
            <person name="Trinca V."/>
            <person name="Uliana J.V.C."/>
            <person name="Torres T.T."/>
            <person name="Ward R.J."/>
            <person name="Monesi N."/>
        </authorList>
    </citation>
    <scope>NUCLEOTIDE SEQUENCE</scope>
    <source>
        <strain evidence="17">HSMRA1968</strain>
        <tissue evidence="17">Whole embryos</tissue>
    </source>
</reference>
<dbReference type="EMBL" id="WJQU01000001">
    <property type="protein sequence ID" value="KAJ6647953.1"/>
    <property type="molecule type" value="Genomic_DNA"/>
</dbReference>
<evidence type="ECO:0000256" key="2">
    <source>
        <dbReference type="ARBA" id="ARBA00006833"/>
    </source>
</evidence>
<name>A0A9Q0ND68_9DIPT</name>
<evidence type="ECO:0000256" key="11">
    <source>
        <dbReference type="ARBA" id="ARBA00023065"/>
    </source>
</evidence>
<keyword evidence="8" id="KW-0256">Endoplasmic reticulum</keyword>
<feature type="non-terminal residue" evidence="17">
    <location>
        <position position="1"/>
    </location>
</feature>